<feature type="compositionally biased region" description="Acidic residues" evidence="1">
    <location>
        <begin position="65"/>
        <end position="79"/>
    </location>
</feature>
<proteinExistence type="predicted"/>
<dbReference type="AlphaFoldDB" id="A0A381T878"/>
<accession>A0A381T878</accession>
<feature type="region of interest" description="Disordered" evidence="1">
    <location>
        <begin position="65"/>
        <end position="84"/>
    </location>
</feature>
<gene>
    <name evidence="2" type="ORF">METZ01_LOCUS65234</name>
</gene>
<protein>
    <submittedName>
        <fullName evidence="2">Uncharacterized protein</fullName>
    </submittedName>
</protein>
<sequence>MLEGIICPVCENTLEEIDLSDSLVCIHCRADLKDRKYLDFLEFLMANGIVDNLDFFDPEVYSEDVDDLDQTKEEEGDPSEFEKKKDHYNIYENELLPEDKTDENIKEYSQFEGLNDEWEDFNERDFNKSKGK</sequence>
<organism evidence="2">
    <name type="scientific">marine metagenome</name>
    <dbReference type="NCBI Taxonomy" id="408172"/>
    <lineage>
        <taxon>unclassified sequences</taxon>
        <taxon>metagenomes</taxon>
        <taxon>ecological metagenomes</taxon>
    </lineage>
</organism>
<name>A0A381T878_9ZZZZ</name>
<evidence type="ECO:0000313" key="2">
    <source>
        <dbReference type="EMBL" id="SVA12380.1"/>
    </source>
</evidence>
<reference evidence="2" key="1">
    <citation type="submission" date="2018-05" db="EMBL/GenBank/DDBJ databases">
        <authorList>
            <person name="Lanie J.A."/>
            <person name="Ng W.-L."/>
            <person name="Kazmierczak K.M."/>
            <person name="Andrzejewski T.M."/>
            <person name="Davidsen T.M."/>
            <person name="Wayne K.J."/>
            <person name="Tettelin H."/>
            <person name="Glass J.I."/>
            <person name="Rusch D."/>
            <person name="Podicherti R."/>
            <person name="Tsui H.-C.T."/>
            <person name="Winkler M.E."/>
        </authorList>
    </citation>
    <scope>NUCLEOTIDE SEQUENCE</scope>
</reference>
<evidence type="ECO:0000256" key="1">
    <source>
        <dbReference type="SAM" id="MobiDB-lite"/>
    </source>
</evidence>
<dbReference type="EMBL" id="UINC01004176">
    <property type="protein sequence ID" value="SVA12380.1"/>
    <property type="molecule type" value="Genomic_DNA"/>
</dbReference>